<evidence type="ECO:0008006" key="5">
    <source>
        <dbReference type="Google" id="ProtNLM"/>
    </source>
</evidence>
<feature type="chain" id="PRO_5035282015" description="Secreted protein" evidence="2">
    <location>
        <begin position="24"/>
        <end position="231"/>
    </location>
</feature>
<dbReference type="EMBL" id="JABDTM020014897">
    <property type="protein sequence ID" value="KAH0819308.1"/>
    <property type="molecule type" value="Genomic_DNA"/>
</dbReference>
<dbReference type="GO" id="GO:0010507">
    <property type="term" value="P:negative regulation of autophagy"/>
    <property type="evidence" value="ECO:0007669"/>
    <property type="project" value="TreeGrafter"/>
</dbReference>
<evidence type="ECO:0000256" key="1">
    <source>
        <dbReference type="SAM" id="MobiDB-lite"/>
    </source>
</evidence>
<dbReference type="GO" id="GO:0097190">
    <property type="term" value="P:apoptotic signaling pathway"/>
    <property type="evidence" value="ECO:0007669"/>
    <property type="project" value="TreeGrafter"/>
</dbReference>
<evidence type="ECO:0000313" key="4">
    <source>
        <dbReference type="Proteomes" id="UP000719412"/>
    </source>
</evidence>
<dbReference type="InterPro" id="IPR024130">
    <property type="entry name" value="DAP1/DAPL1"/>
</dbReference>
<proteinExistence type="predicted"/>
<feature type="region of interest" description="Disordered" evidence="1">
    <location>
        <begin position="107"/>
        <end position="134"/>
    </location>
</feature>
<accession>A0A8J6LHJ4</accession>
<dbReference type="Proteomes" id="UP000719412">
    <property type="component" value="Unassembled WGS sequence"/>
</dbReference>
<comment type="caution">
    <text evidence="3">The sequence shown here is derived from an EMBL/GenBank/DDBJ whole genome shotgun (WGS) entry which is preliminary data.</text>
</comment>
<organism evidence="3 4">
    <name type="scientific">Tenebrio molitor</name>
    <name type="common">Yellow mealworm beetle</name>
    <dbReference type="NCBI Taxonomy" id="7067"/>
    <lineage>
        <taxon>Eukaryota</taxon>
        <taxon>Metazoa</taxon>
        <taxon>Ecdysozoa</taxon>
        <taxon>Arthropoda</taxon>
        <taxon>Hexapoda</taxon>
        <taxon>Insecta</taxon>
        <taxon>Pterygota</taxon>
        <taxon>Neoptera</taxon>
        <taxon>Endopterygota</taxon>
        <taxon>Coleoptera</taxon>
        <taxon>Polyphaga</taxon>
        <taxon>Cucujiformia</taxon>
        <taxon>Tenebrionidae</taxon>
        <taxon>Tenebrio</taxon>
    </lineage>
</organism>
<dbReference type="GO" id="GO:0034198">
    <property type="term" value="P:cellular response to amino acid starvation"/>
    <property type="evidence" value="ECO:0007669"/>
    <property type="project" value="TreeGrafter"/>
</dbReference>
<dbReference type="PANTHER" id="PTHR13177:SF4">
    <property type="entry name" value="GEO09647P1"/>
    <property type="match status" value="1"/>
</dbReference>
<gene>
    <name evidence="3" type="ORF">GEV33_003483</name>
</gene>
<protein>
    <recommendedName>
        <fullName evidence="5">Secreted protein</fullName>
    </recommendedName>
</protein>
<sequence>MTSLQKVVFATVVLFVLNGYLQALPATFLDETDVCILICDKCFKNQALFNCANHCLDTAGKVDNSWRRQCPYFNKNRPTFELIPSKSESELKAGHPPAVKAGGMRITQHKTRKDSGGLTEDTTGITISGSPPKPTTISGAIPKGHADFPAEAVQSIHKEKPPAMHPIKPQCHIQQPRNMVSEEAKNLTDDCCSVKTSMMSSIPQFNCPCVQALRATRWVGFNNGRLEYVLT</sequence>
<dbReference type="AlphaFoldDB" id="A0A8J6LHJ4"/>
<feature type="compositionally biased region" description="Polar residues" evidence="1">
    <location>
        <begin position="120"/>
        <end position="129"/>
    </location>
</feature>
<keyword evidence="4" id="KW-1185">Reference proteome</keyword>
<keyword evidence="2" id="KW-0732">Signal</keyword>
<reference evidence="3" key="1">
    <citation type="journal article" date="2020" name="J Insects Food Feed">
        <title>The yellow mealworm (Tenebrio molitor) genome: a resource for the emerging insects as food and feed industry.</title>
        <authorList>
            <person name="Eriksson T."/>
            <person name="Andere A."/>
            <person name="Kelstrup H."/>
            <person name="Emery V."/>
            <person name="Picard C."/>
        </authorList>
    </citation>
    <scope>NUCLEOTIDE SEQUENCE</scope>
    <source>
        <strain evidence="3">Stoneville</strain>
        <tissue evidence="3">Whole head</tissue>
    </source>
</reference>
<dbReference type="PANTHER" id="PTHR13177">
    <property type="entry name" value="DEATH-ASSOCIATED PROTEIN 1"/>
    <property type="match status" value="1"/>
</dbReference>
<reference evidence="3" key="2">
    <citation type="submission" date="2021-08" db="EMBL/GenBank/DDBJ databases">
        <authorList>
            <person name="Eriksson T."/>
        </authorList>
    </citation>
    <scope>NUCLEOTIDE SEQUENCE</scope>
    <source>
        <strain evidence="3">Stoneville</strain>
        <tissue evidence="3">Whole head</tissue>
    </source>
</reference>
<dbReference type="GO" id="GO:0070513">
    <property type="term" value="F:death domain binding"/>
    <property type="evidence" value="ECO:0007669"/>
    <property type="project" value="TreeGrafter"/>
</dbReference>
<evidence type="ECO:0000256" key="2">
    <source>
        <dbReference type="SAM" id="SignalP"/>
    </source>
</evidence>
<dbReference type="Pfam" id="PF15228">
    <property type="entry name" value="DAP"/>
    <property type="match status" value="1"/>
</dbReference>
<name>A0A8J6LHJ4_TENMO</name>
<evidence type="ECO:0000313" key="3">
    <source>
        <dbReference type="EMBL" id="KAH0819308.1"/>
    </source>
</evidence>
<feature type="signal peptide" evidence="2">
    <location>
        <begin position="1"/>
        <end position="23"/>
    </location>
</feature>